<keyword evidence="10" id="KW-1185">Reference proteome</keyword>
<evidence type="ECO:0000256" key="1">
    <source>
        <dbReference type="ARBA" id="ARBA00001965"/>
    </source>
</evidence>
<keyword evidence="4 9" id="KW-0223">Dioxygenase</keyword>
<organism evidence="9 10">
    <name type="scientific">Moelleriella libera RCEF 2490</name>
    <dbReference type="NCBI Taxonomy" id="1081109"/>
    <lineage>
        <taxon>Eukaryota</taxon>
        <taxon>Fungi</taxon>
        <taxon>Dikarya</taxon>
        <taxon>Ascomycota</taxon>
        <taxon>Pezizomycotina</taxon>
        <taxon>Sordariomycetes</taxon>
        <taxon>Hypocreomycetidae</taxon>
        <taxon>Hypocreales</taxon>
        <taxon>Clavicipitaceae</taxon>
        <taxon>Moelleriella</taxon>
    </lineage>
</organism>
<dbReference type="OrthoDB" id="5238185at2759"/>
<dbReference type="CDD" id="cd03461">
    <property type="entry name" value="1_2-HQD"/>
    <property type="match status" value="1"/>
</dbReference>
<dbReference type="EMBL" id="AZGY01000009">
    <property type="protein sequence ID" value="KZZ95534.1"/>
    <property type="molecule type" value="Genomic_DNA"/>
</dbReference>
<evidence type="ECO:0000256" key="4">
    <source>
        <dbReference type="ARBA" id="ARBA00022964"/>
    </source>
</evidence>
<protein>
    <submittedName>
        <fullName evidence="9">Intradiol ring-cleavage dioxygenase, core</fullName>
    </submittedName>
</protein>
<evidence type="ECO:0000313" key="10">
    <source>
        <dbReference type="Proteomes" id="UP000078544"/>
    </source>
</evidence>
<dbReference type="AlphaFoldDB" id="A0A168BNI0"/>
<gene>
    <name evidence="9" type="ORF">AAL_04765</name>
</gene>
<name>A0A168BNI0_9HYPO</name>
<dbReference type="GO" id="GO:0008199">
    <property type="term" value="F:ferric iron binding"/>
    <property type="evidence" value="ECO:0007669"/>
    <property type="project" value="InterPro"/>
</dbReference>
<keyword evidence="3" id="KW-0479">Metal-binding</keyword>
<dbReference type="Pfam" id="PF00775">
    <property type="entry name" value="Dioxygenase_C"/>
    <property type="match status" value="1"/>
</dbReference>
<evidence type="ECO:0000259" key="8">
    <source>
        <dbReference type="Pfam" id="PF04444"/>
    </source>
</evidence>
<proteinExistence type="inferred from homology"/>
<dbReference type="InterPro" id="IPR007535">
    <property type="entry name" value="Catechol_dOase_N"/>
</dbReference>
<keyword evidence="6" id="KW-0408">Iron</keyword>
<feature type="domain" description="Intradiol ring-cleavage dioxygenases" evidence="7">
    <location>
        <begin position="115"/>
        <end position="292"/>
    </location>
</feature>
<accession>A0A168BNI0</accession>
<dbReference type="GO" id="GO:0018576">
    <property type="term" value="F:catechol 1,2-dioxygenase activity"/>
    <property type="evidence" value="ECO:0007669"/>
    <property type="project" value="InterPro"/>
</dbReference>
<dbReference type="InterPro" id="IPR039390">
    <property type="entry name" value="1_2-HQD/HQD"/>
</dbReference>
<dbReference type="PANTHER" id="PTHR33711:SF7">
    <property type="entry name" value="INTRADIOL RING-CLEAVAGE DIOXYGENASES DOMAIN-CONTAINING PROTEIN-RELATED"/>
    <property type="match status" value="1"/>
</dbReference>
<evidence type="ECO:0000256" key="6">
    <source>
        <dbReference type="ARBA" id="ARBA00023004"/>
    </source>
</evidence>
<dbReference type="GO" id="GO:0009712">
    <property type="term" value="P:catechol-containing compound metabolic process"/>
    <property type="evidence" value="ECO:0007669"/>
    <property type="project" value="InterPro"/>
</dbReference>
<evidence type="ECO:0000256" key="3">
    <source>
        <dbReference type="ARBA" id="ARBA00022723"/>
    </source>
</evidence>
<dbReference type="STRING" id="1081109.A0A168BNI0"/>
<evidence type="ECO:0000313" key="9">
    <source>
        <dbReference type="EMBL" id="KZZ95534.1"/>
    </source>
</evidence>
<feature type="domain" description="Catechol dioxygenase N-terminal" evidence="8">
    <location>
        <begin position="28"/>
        <end position="98"/>
    </location>
</feature>
<dbReference type="PANTHER" id="PTHR33711">
    <property type="entry name" value="DIOXYGENASE, PUTATIVE (AFU_ORTHOLOGUE AFUA_2G02910)-RELATED"/>
    <property type="match status" value="1"/>
</dbReference>
<dbReference type="Gene3D" id="2.60.130.10">
    <property type="entry name" value="Aromatic compound dioxygenase"/>
    <property type="match status" value="1"/>
</dbReference>
<evidence type="ECO:0000256" key="5">
    <source>
        <dbReference type="ARBA" id="ARBA00023002"/>
    </source>
</evidence>
<comment type="cofactor">
    <cofactor evidence="1">
        <name>Fe(3+)</name>
        <dbReference type="ChEBI" id="CHEBI:29034"/>
    </cofactor>
</comment>
<sequence>MGSQPNEPVLGQEFTQNVIDAMGPETPPRLRHVMASLIQHIHDFAREVQLTTDEWMAGVQLINRVGQMSNDTRNEGQLLSDVIGLESLVDDITFSAATKSAGGDGRAVTASAILGPFWRRDTPQRENGSSISFNTPADGQVVYMHGKVLEAGTNKPLSNATVDIWQASTNGLYEQQDPDQVEHNLRGIFRTDAEGNYALYCLKPTPYPVPTDGPAGQLLQMMDRHVFRPAHIHLLVKAEGYKPLTTQIFDKDCKYLHKDSVFAVKDELSVEFMPRQDRDPQASLELKYDVMLAKSA</sequence>
<dbReference type="Pfam" id="PF04444">
    <property type="entry name" value="Dioxygenase_N"/>
    <property type="match status" value="1"/>
</dbReference>
<comment type="caution">
    <text evidence="9">The sequence shown here is derived from an EMBL/GenBank/DDBJ whole genome shotgun (WGS) entry which is preliminary data.</text>
</comment>
<dbReference type="SUPFAM" id="SSF49482">
    <property type="entry name" value="Aromatic compound dioxygenase"/>
    <property type="match status" value="1"/>
</dbReference>
<dbReference type="InterPro" id="IPR050770">
    <property type="entry name" value="Intradiol_RC_Dioxygenase"/>
</dbReference>
<evidence type="ECO:0000256" key="2">
    <source>
        <dbReference type="ARBA" id="ARBA00007825"/>
    </source>
</evidence>
<reference evidence="9 10" key="1">
    <citation type="journal article" date="2016" name="Genome Biol. Evol.">
        <title>Divergent and convergent evolution of fungal pathogenicity.</title>
        <authorList>
            <person name="Shang Y."/>
            <person name="Xiao G."/>
            <person name="Zheng P."/>
            <person name="Cen K."/>
            <person name="Zhan S."/>
            <person name="Wang C."/>
        </authorList>
    </citation>
    <scope>NUCLEOTIDE SEQUENCE [LARGE SCALE GENOMIC DNA]</scope>
    <source>
        <strain evidence="9 10">RCEF 2490</strain>
    </source>
</reference>
<keyword evidence="5" id="KW-0560">Oxidoreductase</keyword>
<dbReference type="InterPro" id="IPR000627">
    <property type="entry name" value="Intradiol_dOase_C"/>
</dbReference>
<evidence type="ECO:0000259" key="7">
    <source>
        <dbReference type="Pfam" id="PF00775"/>
    </source>
</evidence>
<dbReference type="Proteomes" id="UP000078544">
    <property type="component" value="Unassembled WGS sequence"/>
</dbReference>
<dbReference type="InterPro" id="IPR015889">
    <property type="entry name" value="Intradiol_dOase_core"/>
</dbReference>
<comment type="similarity">
    <text evidence="2">Belongs to the intradiol ring-cleavage dioxygenase family.</text>
</comment>